<dbReference type="PANTHER" id="PTHR42983:SF1">
    <property type="entry name" value="IRON-MOLYBDENUM PROTEIN"/>
    <property type="match status" value="1"/>
</dbReference>
<dbReference type="Gene3D" id="3.30.420.130">
    <property type="entry name" value="Dinitrogenase iron-molybdenum cofactor biosynthesis domain"/>
    <property type="match status" value="1"/>
</dbReference>
<evidence type="ECO:0000313" key="4">
    <source>
        <dbReference type="Proteomes" id="UP000262582"/>
    </source>
</evidence>
<dbReference type="Pfam" id="PF02579">
    <property type="entry name" value="Nitro_FeMo-Co"/>
    <property type="match status" value="1"/>
</dbReference>
<evidence type="ECO:0000313" key="2">
    <source>
        <dbReference type="EMBL" id="AXX95012.1"/>
    </source>
</evidence>
<evidence type="ECO:0000313" key="3">
    <source>
        <dbReference type="EMBL" id="RXI30336.1"/>
    </source>
</evidence>
<dbReference type="RefSeq" id="WP_118917207.1">
    <property type="nucleotide sequence ID" value="NZ_CP032097.1"/>
</dbReference>
<evidence type="ECO:0000313" key="5">
    <source>
        <dbReference type="Proteomes" id="UP000290588"/>
    </source>
</evidence>
<dbReference type="PANTHER" id="PTHR42983">
    <property type="entry name" value="DINITROGENASE IRON-MOLYBDENUM COFACTOR PROTEIN-RELATED"/>
    <property type="match status" value="1"/>
</dbReference>
<dbReference type="Proteomes" id="UP000262582">
    <property type="component" value="Chromosome"/>
</dbReference>
<name>A0A347U834_9BACT</name>
<keyword evidence="4" id="KW-1185">Reference proteome</keyword>
<accession>A0A347U834</accession>
<protein>
    <submittedName>
        <fullName evidence="3">Dinitrogenase</fullName>
    </submittedName>
    <submittedName>
        <fullName evidence="2">[Fe-Mo] cluster-binding protein, NifX/NifB/NifY family</fullName>
    </submittedName>
</protein>
<sequence length="113" mass="13084">MIAIPVKSEEENSNLLEEFGKAEYFALINNNKIEILKNEQKDTQEIANWLKDKNVNILISSALKENTFYTLKNNGIKVYCSQENKIKIDEILLKYADGELPILNKLSFLYQKV</sequence>
<dbReference type="OrthoDB" id="5348293at2"/>
<dbReference type="AlphaFoldDB" id="A0A347U834"/>
<reference evidence="2 4" key="2">
    <citation type="submission" date="2018-08" db="EMBL/GenBank/DDBJ databases">
        <title>Complete genome of the Arcobacter ellisii type strain LMG 26155.</title>
        <authorList>
            <person name="Miller W.G."/>
            <person name="Yee E."/>
            <person name="Bono J.L."/>
        </authorList>
    </citation>
    <scope>NUCLEOTIDE SEQUENCE [LARGE SCALE GENOMIC DNA]</scope>
    <source>
        <strain evidence="2 4">LMG 26155</strain>
    </source>
</reference>
<dbReference type="SUPFAM" id="SSF53146">
    <property type="entry name" value="Nitrogenase accessory factor-like"/>
    <property type="match status" value="1"/>
</dbReference>
<dbReference type="KEGG" id="aell:AELL_1349"/>
<evidence type="ECO:0000259" key="1">
    <source>
        <dbReference type="Pfam" id="PF02579"/>
    </source>
</evidence>
<dbReference type="Proteomes" id="UP000290588">
    <property type="component" value="Unassembled WGS sequence"/>
</dbReference>
<proteinExistence type="predicted"/>
<dbReference type="EMBL" id="CP032097">
    <property type="protein sequence ID" value="AXX95012.1"/>
    <property type="molecule type" value="Genomic_DNA"/>
</dbReference>
<dbReference type="InterPro" id="IPR003731">
    <property type="entry name" value="Di-Nase_FeMo-co_biosynth"/>
</dbReference>
<gene>
    <name evidence="2" type="ORF">AELL_1349</name>
    <name evidence="3" type="ORF">CP962_08280</name>
</gene>
<feature type="domain" description="Dinitrogenase iron-molybdenum cofactor biosynthesis" evidence="1">
    <location>
        <begin position="13"/>
        <end position="95"/>
    </location>
</feature>
<reference evidence="3 5" key="1">
    <citation type="submission" date="2017-09" db="EMBL/GenBank/DDBJ databases">
        <title>Genomics of the genus Arcobacter.</title>
        <authorList>
            <person name="Perez-Cataluna A."/>
            <person name="Figueras M.J."/>
            <person name="Salas-Masso N."/>
        </authorList>
    </citation>
    <scope>NUCLEOTIDE SEQUENCE [LARGE SCALE GENOMIC DNA]</scope>
    <source>
        <strain evidence="3 5">CECT 7837</strain>
    </source>
</reference>
<dbReference type="EMBL" id="NXIG01000007">
    <property type="protein sequence ID" value="RXI30336.1"/>
    <property type="molecule type" value="Genomic_DNA"/>
</dbReference>
<organism evidence="3 5">
    <name type="scientific">Arcobacter ellisii</name>
    <dbReference type="NCBI Taxonomy" id="913109"/>
    <lineage>
        <taxon>Bacteria</taxon>
        <taxon>Pseudomonadati</taxon>
        <taxon>Campylobacterota</taxon>
        <taxon>Epsilonproteobacteria</taxon>
        <taxon>Campylobacterales</taxon>
        <taxon>Arcobacteraceae</taxon>
        <taxon>Arcobacter</taxon>
    </lineage>
</organism>
<dbReference type="InterPro" id="IPR036105">
    <property type="entry name" value="DiNase_FeMo-co_biosyn_sf"/>
</dbReference>